<evidence type="ECO:0000313" key="2">
    <source>
        <dbReference type="Proteomes" id="UP000434052"/>
    </source>
</evidence>
<dbReference type="AlphaFoldDB" id="A0A6P1ZDV6"/>
<evidence type="ECO:0000313" key="1">
    <source>
        <dbReference type="EMBL" id="TVM31207.1"/>
    </source>
</evidence>
<protein>
    <submittedName>
        <fullName evidence="1">Uncharacterized protein</fullName>
    </submittedName>
</protein>
<sequence>MRNDENKSIAMWWRPSRASQTRWYVMHLLRRFRTARQWLQPREEILLAHGWTRSGLYRIGRLAYPYGWGIAWHPGWLDPRKKYVLDEVTGDIEIVLAEPKRTVRSTFRKR</sequence>
<comment type="caution">
    <text evidence="1">The sequence shown here is derived from an EMBL/GenBank/DDBJ whole genome shotgun (WGS) entry which is preliminary data.</text>
</comment>
<name>A0A6P1ZDV6_9BACT</name>
<reference evidence="1 2" key="1">
    <citation type="submission" date="2018-06" db="EMBL/GenBank/DDBJ databases">
        <title>Complete genome of Desulfovibrio marinus P48SEP.</title>
        <authorList>
            <person name="Crispim J.S."/>
            <person name="Vidigal P.M.P."/>
            <person name="Silva L.C.F."/>
            <person name="Araujo L.C."/>
            <person name="Laguardia C.N."/>
            <person name="Dias R.S."/>
            <person name="Sousa M.P."/>
            <person name="Paula S.O."/>
            <person name="Silva C."/>
        </authorList>
    </citation>
    <scope>NUCLEOTIDE SEQUENCE [LARGE SCALE GENOMIC DNA]</scope>
    <source>
        <strain evidence="1 2">P48SEP</strain>
    </source>
</reference>
<dbReference type="EMBL" id="QMIF01000017">
    <property type="protein sequence ID" value="TVM31207.1"/>
    <property type="molecule type" value="Genomic_DNA"/>
</dbReference>
<organism evidence="1 2">
    <name type="scientific">Oceanidesulfovibrio marinus</name>
    <dbReference type="NCBI Taxonomy" id="370038"/>
    <lineage>
        <taxon>Bacteria</taxon>
        <taxon>Pseudomonadati</taxon>
        <taxon>Thermodesulfobacteriota</taxon>
        <taxon>Desulfovibrionia</taxon>
        <taxon>Desulfovibrionales</taxon>
        <taxon>Desulfovibrionaceae</taxon>
        <taxon>Oceanidesulfovibrio</taxon>
    </lineage>
</organism>
<gene>
    <name evidence="1" type="ORF">DQK91_19040</name>
</gene>
<accession>A0A6P1ZDV6</accession>
<dbReference type="Proteomes" id="UP000434052">
    <property type="component" value="Unassembled WGS sequence"/>
</dbReference>
<proteinExistence type="predicted"/>